<dbReference type="Proteomes" id="UP000504618">
    <property type="component" value="Unplaced"/>
</dbReference>
<gene>
    <name evidence="3" type="primary">LOC112467217</name>
</gene>
<keyword evidence="2" id="KW-1185">Reference proteome</keyword>
<accession>A0A6J1RB84</accession>
<dbReference type="OrthoDB" id="10481886at2759"/>
<protein>
    <submittedName>
        <fullName evidence="3">Uncharacterized protein LOC112467217</fullName>
    </submittedName>
</protein>
<proteinExistence type="predicted"/>
<evidence type="ECO:0000313" key="3">
    <source>
        <dbReference type="RefSeq" id="XP_024891513.1"/>
    </source>
</evidence>
<organism evidence="2 3">
    <name type="scientific">Temnothorax curvispinosus</name>
    <dbReference type="NCBI Taxonomy" id="300111"/>
    <lineage>
        <taxon>Eukaryota</taxon>
        <taxon>Metazoa</taxon>
        <taxon>Ecdysozoa</taxon>
        <taxon>Arthropoda</taxon>
        <taxon>Hexapoda</taxon>
        <taxon>Insecta</taxon>
        <taxon>Pterygota</taxon>
        <taxon>Neoptera</taxon>
        <taxon>Endopterygota</taxon>
        <taxon>Hymenoptera</taxon>
        <taxon>Apocrita</taxon>
        <taxon>Aculeata</taxon>
        <taxon>Formicoidea</taxon>
        <taxon>Formicidae</taxon>
        <taxon>Myrmicinae</taxon>
        <taxon>Temnothorax</taxon>
    </lineage>
</organism>
<sequence length="119" mass="14399">MSSEIVNKSLNEEEKLPPECYQEDALYYDDYQEEDEKGPCKTHEQKLQRLEQLDNQRCCPYKLREVYPNIEVITREELEEQAKRIKQFKEQMGDEGYDKLDKPLNDTEKQEEENKDKFK</sequence>
<reference evidence="3" key="1">
    <citation type="submission" date="2025-08" db="UniProtKB">
        <authorList>
            <consortium name="RefSeq"/>
        </authorList>
    </citation>
    <scope>IDENTIFICATION</scope>
    <source>
        <tissue evidence="3">Whole body</tissue>
    </source>
</reference>
<dbReference type="AlphaFoldDB" id="A0A6J1RB84"/>
<feature type="region of interest" description="Disordered" evidence="1">
    <location>
        <begin position="87"/>
        <end position="119"/>
    </location>
</feature>
<dbReference type="RefSeq" id="XP_024891513.1">
    <property type="nucleotide sequence ID" value="XM_025035745.1"/>
</dbReference>
<dbReference type="GeneID" id="112467217"/>
<evidence type="ECO:0000256" key="1">
    <source>
        <dbReference type="SAM" id="MobiDB-lite"/>
    </source>
</evidence>
<name>A0A6J1RB84_9HYME</name>
<evidence type="ECO:0000313" key="2">
    <source>
        <dbReference type="Proteomes" id="UP000504618"/>
    </source>
</evidence>